<dbReference type="Proteomes" id="UP000004982">
    <property type="component" value="Unassembled WGS sequence"/>
</dbReference>
<dbReference type="RefSeq" id="WP_003758370.1">
    <property type="nucleotide sequence ID" value="NZ_CP094241.1"/>
</dbReference>
<organism evidence="2 4">
    <name type="scientific">Neisseria macacae ATCC 33926</name>
    <dbReference type="NCBI Taxonomy" id="997348"/>
    <lineage>
        <taxon>Bacteria</taxon>
        <taxon>Pseudomonadati</taxon>
        <taxon>Pseudomonadota</taxon>
        <taxon>Betaproteobacteria</taxon>
        <taxon>Neisseriales</taxon>
        <taxon>Neisseriaceae</taxon>
        <taxon>Neisseria</taxon>
    </lineage>
</organism>
<dbReference type="EMBL" id="CP094241">
    <property type="protein sequence ID" value="UNV84772.1"/>
    <property type="molecule type" value="Genomic_DNA"/>
</dbReference>
<dbReference type="Proteomes" id="UP000829455">
    <property type="component" value="Chromosome"/>
</dbReference>
<evidence type="ECO:0008006" key="6">
    <source>
        <dbReference type="Google" id="ProtNLM"/>
    </source>
</evidence>
<evidence type="ECO:0000313" key="5">
    <source>
        <dbReference type="Proteomes" id="UP000829455"/>
    </source>
</evidence>
<sequence length="91" mass="10465">MTRYRKNAWLVLTAFVLGFLAFPFSYSQAHQSDISVSAQECEQLNNLVLENMNGQQQVFARECDTVEASHDWEQQYGNLNEEELVAGIVYE</sequence>
<evidence type="ECO:0000313" key="3">
    <source>
        <dbReference type="EMBL" id="UNV84772.1"/>
    </source>
</evidence>
<protein>
    <recommendedName>
        <fullName evidence="6">Secreted protein</fullName>
    </recommendedName>
</protein>
<accession>A0AA36UMI5</accession>
<gene>
    <name evidence="2" type="ORF">HMPREF9418_0160</name>
    <name evidence="3" type="ORF">MON40_12330</name>
</gene>
<keyword evidence="5" id="KW-1185">Reference proteome</keyword>
<name>A0AA36UMI5_9NEIS</name>
<evidence type="ECO:0000313" key="4">
    <source>
        <dbReference type="Proteomes" id="UP000004982"/>
    </source>
</evidence>
<reference evidence="2 4" key="1">
    <citation type="submission" date="2011-05" db="EMBL/GenBank/DDBJ databases">
        <authorList>
            <person name="Muzny D."/>
            <person name="Qin X."/>
            <person name="Deng J."/>
            <person name="Jiang H."/>
            <person name="Liu Y."/>
            <person name="Qu J."/>
            <person name="Song X.-Z."/>
            <person name="Zhang L."/>
            <person name="Thornton R."/>
            <person name="Coyle M."/>
            <person name="Francisco L."/>
            <person name="Jackson L."/>
            <person name="Javaid M."/>
            <person name="Korchina V."/>
            <person name="Kovar C."/>
            <person name="Mata R."/>
            <person name="Mathew T."/>
            <person name="Ngo R."/>
            <person name="Nguyen L."/>
            <person name="Nguyen N."/>
            <person name="Okwuonu G."/>
            <person name="Ongeri F."/>
            <person name="Pham C."/>
            <person name="Simmons D."/>
            <person name="Wilczek-Boney K."/>
            <person name="Hale W."/>
            <person name="Jakkamsetti A."/>
            <person name="Pham P."/>
            <person name="Ruth R."/>
            <person name="San Lucas F."/>
            <person name="Warren J."/>
            <person name="Zhang J."/>
            <person name="Zhao Z."/>
            <person name="Zhou C."/>
            <person name="Zhu D."/>
            <person name="Lee S."/>
            <person name="Bess C."/>
            <person name="Blankenburg K."/>
            <person name="Forbes L."/>
            <person name="Fu Q."/>
            <person name="Gubbala S."/>
            <person name="Hirani K."/>
            <person name="Jayaseelan J.C."/>
            <person name="Lara F."/>
            <person name="Munidasa M."/>
            <person name="Palculict T."/>
            <person name="Patil S."/>
            <person name="Pu L.-L."/>
            <person name="Saada N."/>
            <person name="Tang L."/>
            <person name="Weissenberger G."/>
            <person name="Zhu Y."/>
            <person name="Hemphill L."/>
            <person name="Shang Y."/>
            <person name="Youmans B."/>
            <person name="Ayvaz T."/>
            <person name="Ross M."/>
            <person name="Santibanez J."/>
            <person name="Aqrawi P."/>
            <person name="Gross S."/>
            <person name="Joshi V."/>
            <person name="Fowler G."/>
            <person name="Nazareth L."/>
            <person name="Reid J."/>
            <person name="Worley K."/>
            <person name="Petrosino J."/>
            <person name="Highlander S."/>
            <person name="Gibbs R."/>
        </authorList>
    </citation>
    <scope>NUCLEOTIDE SEQUENCE [LARGE SCALE GENOMIC DNA]</scope>
    <source>
        <strain evidence="2 4">ATCC 33926</strain>
    </source>
</reference>
<dbReference type="EMBL" id="AFQE01000014">
    <property type="protein sequence ID" value="EGQ78364.1"/>
    <property type="molecule type" value="Genomic_DNA"/>
</dbReference>
<dbReference type="AlphaFoldDB" id="A0AA36UMI5"/>
<feature type="chain" id="PRO_5041319862" description="Secreted protein" evidence="1">
    <location>
        <begin position="30"/>
        <end position="91"/>
    </location>
</feature>
<reference evidence="3 5" key="2">
    <citation type="submission" date="2022-03" db="EMBL/GenBank/DDBJ databases">
        <title>Genome sequencing of Neisseria macacae.</title>
        <authorList>
            <person name="Baek M.-G."/>
        </authorList>
    </citation>
    <scope>NUCLEOTIDE SEQUENCE [LARGE SCALE GENOMIC DNA]</scope>
    <source>
        <strain evidence="3 5">ATCC 33926</strain>
    </source>
</reference>
<evidence type="ECO:0000256" key="1">
    <source>
        <dbReference type="SAM" id="SignalP"/>
    </source>
</evidence>
<evidence type="ECO:0000313" key="2">
    <source>
        <dbReference type="EMBL" id="EGQ78364.1"/>
    </source>
</evidence>
<proteinExistence type="predicted"/>
<feature type="signal peptide" evidence="1">
    <location>
        <begin position="1"/>
        <end position="29"/>
    </location>
</feature>
<keyword evidence="1" id="KW-0732">Signal</keyword>